<name>A0A220VEG1_9GAMM</name>
<evidence type="ECO:0000256" key="1">
    <source>
        <dbReference type="SAM" id="Phobius"/>
    </source>
</evidence>
<evidence type="ECO:0000313" key="2">
    <source>
        <dbReference type="EMBL" id="ASK78784.1"/>
    </source>
</evidence>
<organism evidence="2 3">
    <name type="scientific">Paraphotobacterium marinum</name>
    <dbReference type="NCBI Taxonomy" id="1755811"/>
    <lineage>
        <taxon>Bacteria</taxon>
        <taxon>Pseudomonadati</taxon>
        <taxon>Pseudomonadota</taxon>
        <taxon>Gammaproteobacteria</taxon>
        <taxon>Vibrionales</taxon>
        <taxon>Vibrionaceae</taxon>
        <taxon>Paraphotobacterium</taxon>
    </lineage>
</organism>
<keyword evidence="3" id="KW-1185">Reference proteome</keyword>
<gene>
    <name evidence="2" type="ORF">CF386_07140</name>
</gene>
<reference evidence="2 3" key="1">
    <citation type="journal article" date="2016" name="Int. J. Syst. Evol. Microbiol.">
        <title>Paraphotobacterium marinum gen. nov., sp. nov., a member of the family Vibrionaceae, isolated from surface seawater.</title>
        <authorList>
            <person name="Huang Z."/>
            <person name="Dong C."/>
            <person name="Shao Z."/>
        </authorList>
    </citation>
    <scope>NUCLEOTIDE SEQUENCE [LARGE SCALE GENOMIC DNA]</scope>
    <source>
        <strain evidence="2 3">NSCS20N07D</strain>
    </source>
</reference>
<dbReference type="KEGG" id="pmai:CF386_07140"/>
<dbReference type="Proteomes" id="UP000242175">
    <property type="component" value="Chromosome large"/>
</dbReference>
<evidence type="ECO:0000313" key="3">
    <source>
        <dbReference type="Proteomes" id="UP000242175"/>
    </source>
</evidence>
<keyword evidence="1" id="KW-0472">Membrane</keyword>
<keyword evidence="1" id="KW-0812">Transmembrane</keyword>
<protein>
    <submittedName>
        <fullName evidence="2">CcoQ/FixQ family Cbb3-type cytochrome c oxidase assembly chaperone</fullName>
    </submittedName>
</protein>
<dbReference type="Pfam" id="PF05545">
    <property type="entry name" value="FixQ"/>
    <property type="match status" value="1"/>
</dbReference>
<keyword evidence="1" id="KW-1133">Transmembrane helix</keyword>
<dbReference type="EMBL" id="CP022355">
    <property type="protein sequence ID" value="ASK78784.1"/>
    <property type="molecule type" value="Genomic_DNA"/>
</dbReference>
<proteinExistence type="predicted"/>
<dbReference type="RefSeq" id="WP_089073692.1">
    <property type="nucleotide sequence ID" value="NZ_CBCSAM010000001.1"/>
</dbReference>
<sequence length="52" mass="6065">MNILNIHIIWTIVIFITIIGIIFWAFSRKNKSNFEQIAKSILDSDQSGKEEK</sequence>
<accession>A0A220VEG1</accession>
<dbReference type="AlphaFoldDB" id="A0A220VEG1"/>
<feature type="transmembrane region" description="Helical" evidence="1">
    <location>
        <begin position="6"/>
        <end position="26"/>
    </location>
</feature>
<dbReference type="InterPro" id="IPR008621">
    <property type="entry name" value="Cbb3-typ_cyt_oxidase_comp"/>
</dbReference>